<keyword evidence="1" id="KW-0812">Transmembrane</keyword>
<comment type="caution">
    <text evidence="2">The sequence shown here is derived from an EMBL/GenBank/DDBJ whole genome shotgun (WGS) entry which is preliminary data.</text>
</comment>
<keyword evidence="1" id="KW-0472">Membrane</keyword>
<feature type="transmembrane region" description="Helical" evidence="1">
    <location>
        <begin position="76"/>
        <end position="96"/>
    </location>
</feature>
<dbReference type="PIRSF" id="PIRSF031501">
    <property type="entry name" value="QueT"/>
    <property type="match status" value="1"/>
</dbReference>
<organism evidence="2 3">
    <name type="scientific">Shuttleworthella satelles DSM 14600</name>
    <dbReference type="NCBI Taxonomy" id="626523"/>
    <lineage>
        <taxon>Bacteria</taxon>
        <taxon>Bacillati</taxon>
        <taxon>Bacillota</taxon>
        <taxon>Clostridia</taxon>
        <taxon>Lachnospirales</taxon>
        <taxon>Lachnospiraceae</taxon>
        <taxon>Shuttleworthella</taxon>
    </lineage>
</organism>
<dbReference type="PANTHER" id="PTHR40044:SF1">
    <property type="entry name" value="INTEGRAL MEMBRANE PROTEIN"/>
    <property type="match status" value="1"/>
</dbReference>
<proteinExistence type="predicted"/>
<evidence type="ECO:0000256" key="1">
    <source>
        <dbReference type="SAM" id="Phobius"/>
    </source>
</evidence>
<sequence length="172" mass="18329">MNKKKLSTLFIVQAAMIAAIYVVLTVFISAFGLASGAIQVRISEALCILPVFTPAAVPGLFVGCLIANIIVPGAGLADIVFGSLATLIAAVFSYLLRKKGFLATLPPVIANAIIIPLVLKYAGGLGDAFWFLALTVGAGELISVCLLGWLLKVLLWKYRNIIFKTDDFSRNE</sequence>
<dbReference type="Pfam" id="PF06177">
    <property type="entry name" value="QueT"/>
    <property type="match status" value="1"/>
</dbReference>
<feature type="transmembrane region" description="Helical" evidence="1">
    <location>
        <begin position="6"/>
        <end position="34"/>
    </location>
</feature>
<evidence type="ECO:0000313" key="3">
    <source>
        <dbReference type="Proteomes" id="UP000003494"/>
    </source>
</evidence>
<dbReference type="PANTHER" id="PTHR40044">
    <property type="entry name" value="INTEGRAL MEMBRANE PROTEIN-RELATED"/>
    <property type="match status" value="1"/>
</dbReference>
<reference evidence="2" key="1">
    <citation type="submission" date="2009-04" db="EMBL/GenBank/DDBJ databases">
        <authorList>
            <person name="Weinstock G."/>
            <person name="Sodergren E."/>
            <person name="Clifton S."/>
            <person name="Fulton L."/>
            <person name="Fulton B."/>
            <person name="Courtney L."/>
            <person name="Fronick C."/>
            <person name="Harrison M."/>
            <person name="Strong C."/>
            <person name="Farmer C."/>
            <person name="Delahaunty K."/>
            <person name="Markovic C."/>
            <person name="Hall O."/>
            <person name="Minx P."/>
            <person name="Tomlinson C."/>
            <person name="Mitreva M."/>
            <person name="Nelson J."/>
            <person name="Hou S."/>
            <person name="Wollam A."/>
            <person name="Pepin K.H."/>
            <person name="Johnson M."/>
            <person name="Bhonagiri V."/>
            <person name="Nash W.E."/>
            <person name="Warren W."/>
            <person name="Chinwalla A."/>
            <person name="Mardis E.R."/>
            <person name="Wilson R.K."/>
        </authorList>
    </citation>
    <scope>NUCLEOTIDE SEQUENCE [LARGE SCALE GENOMIC DNA]</scope>
    <source>
        <strain evidence="2">DSM 14600</strain>
    </source>
</reference>
<dbReference type="eggNOG" id="COG4708">
    <property type="taxonomic scope" value="Bacteria"/>
</dbReference>
<dbReference type="AlphaFoldDB" id="C4G8Q7"/>
<dbReference type="HOGENOM" id="CLU_104115_0_0_9"/>
<dbReference type="RefSeq" id="WP_006905392.1">
    <property type="nucleotide sequence ID" value="NZ_GG665866.1"/>
</dbReference>
<feature type="transmembrane region" description="Helical" evidence="1">
    <location>
        <begin position="103"/>
        <end position="122"/>
    </location>
</feature>
<feature type="transmembrane region" description="Helical" evidence="1">
    <location>
        <begin position="128"/>
        <end position="151"/>
    </location>
</feature>
<keyword evidence="3" id="KW-1185">Reference proteome</keyword>
<feature type="transmembrane region" description="Helical" evidence="1">
    <location>
        <begin position="46"/>
        <end position="70"/>
    </location>
</feature>
<accession>C4G8Q7</accession>
<dbReference type="Proteomes" id="UP000003494">
    <property type="component" value="Unassembled WGS sequence"/>
</dbReference>
<dbReference type="InterPro" id="IPR010387">
    <property type="entry name" value="QueT"/>
</dbReference>
<dbReference type="EMBL" id="ACIP02000001">
    <property type="protein sequence ID" value="EEP29004.1"/>
    <property type="molecule type" value="Genomic_DNA"/>
</dbReference>
<protein>
    <recommendedName>
        <fullName evidence="4">QueT transporter</fullName>
    </recommendedName>
</protein>
<gene>
    <name evidence="2" type="ORF">GCWU000342_00354</name>
</gene>
<evidence type="ECO:0000313" key="2">
    <source>
        <dbReference type="EMBL" id="EEP29004.1"/>
    </source>
</evidence>
<keyword evidence="1" id="KW-1133">Transmembrane helix</keyword>
<dbReference type="STRING" id="626523.GCWU000342_00354"/>
<evidence type="ECO:0008006" key="4">
    <source>
        <dbReference type="Google" id="ProtNLM"/>
    </source>
</evidence>
<name>C4G8Q7_9FIRM</name>